<dbReference type="Proteomes" id="UP000618986">
    <property type="component" value="Unassembled WGS sequence"/>
</dbReference>
<organism evidence="3 4">
    <name type="scientific">Micromonospora echinospora</name>
    <name type="common">Micromonospora purpurea</name>
    <dbReference type="NCBI Taxonomy" id="1877"/>
    <lineage>
        <taxon>Bacteria</taxon>
        <taxon>Bacillati</taxon>
        <taxon>Actinomycetota</taxon>
        <taxon>Actinomycetes</taxon>
        <taxon>Micromonosporales</taxon>
        <taxon>Micromonosporaceae</taxon>
        <taxon>Micromonospora</taxon>
    </lineage>
</organism>
<comment type="caution">
    <text evidence="3">The sequence shown here is derived from an EMBL/GenBank/DDBJ whole genome shotgun (WGS) entry which is preliminary data.</text>
</comment>
<proteinExistence type="predicted"/>
<keyword evidence="2" id="KW-1133">Transmembrane helix</keyword>
<gene>
    <name evidence="3" type="ORF">FHU28_001709</name>
</gene>
<sequence length="302" mass="32427">MTGAEGVVGQEDRSRAGHGSHRHGLPRTRSALRRLRRRRRLLLEGLAALLCLAALALYIGVERHDAPREEHARLPAAPPGRVGLPNEADDTVVNPGLRPRQRPPSPSPTPSTPPPSPTPPTVPSTVAVSRAEVPATVDLTAVGTTDWVHWGLTGADRTVRKRGGSGEIRDEGGRGRRQSFSNNPEAYAWRDGNPVASASGTMSGVYTCHRGSGFNLAVAADGQQRTVRLYAGLWMARGRLDVRVSSGGPTTTLRMEDPHTALTTEFTIKFRAPRGAKLLMNWTVEESLGDCGNVSLQAVALR</sequence>
<name>A0ABR6M932_MICEC</name>
<feature type="compositionally biased region" description="Basic residues" evidence="1">
    <location>
        <begin position="16"/>
        <end position="31"/>
    </location>
</feature>
<dbReference type="GeneID" id="300292295"/>
<evidence type="ECO:0000256" key="2">
    <source>
        <dbReference type="SAM" id="Phobius"/>
    </source>
</evidence>
<dbReference type="EMBL" id="JACHJC010000001">
    <property type="protein sequence ID" value="MBB5111870.1"/>
    <property type="molecule type" value="Genomic_DNA"/>
</dbReference>
<evidence type="ECO:0000313" key="3">
    <source>
        <dbReference type="EMBL" id="MBB5111870.1"/>
    </source>
</evidence>
<keyword evidence="2" id="KW-0812">Transmembrane</keyword>
<feature type="transmembrane region" description="Helical" evidence="2">
    <location>
        <begin position="41"/>
        <end position="61"/>
    </location>
</feature>
<keyword evidence="2" id="KW-0472">Membrane</keyword>
<feature type="region of interest" description="Disordered" evidence="1">
    <location>
        <begin position="1"/>
        <end position="31"/>
    </location>
</feature>
<evidence type="ECO:0000313" key="4">
    <source>
        <dbReference type="Proteomes" id="UP000618986"/>
    </source>
</evidence>
<dbReference type="RefSeq" id="WP_311773548.1">
    <property type="nucleotide sequence ID" value="NZ_JACHJC010000001.1"/>
</dbReference>
<feature type="region of interest" description="Disordered" evidence="1">
    <location>
        <begin position="73"/>
        <end position="126"/>
    </location>
</feature>
<feature type="compositionally biased region" description="Pro residues" evidence="1">
    <location>
        <begin position="102"/>
        <end position="122"/>
    </location>
</feature>
<reference evidence="3 4" key="1">
    <citation type="submission" date="2020-08" db="EMBL/GenBank/DDBJ databases">
        <title>Sequencing the genomes of 1000 actinobacteria strains.</title>
        <authorList>
            <person name="Klenk H.-P."/>
        </authorList>
    </citation>
    <scope>NUCLEOTIDE SEQUENCE [LARGE SCALE GENOMIC DNA]</scope>
    <source>
        <strain evidence="3 4">DSM 43036</strain>
    </source>
</reference>
<evidence type="ECO:0008006" key="5">
    <source>
        <dbReference type="Google" id="ProtNLM"/>
    </source>
</evidence>
<feature type="region of interest" description="Disordered" evidence="1">
    <location>
        <begin position="157"/>
        <end position="185"/>
    </location>
</feature>
<protein>
    <recommendedName>
        <fullName evidence="5">PE-PGRS family protein</fullName>
    </recommendedName>
</protein>
<keyword evidence="4" id="KW-1185">Reference proteome</keyword>
<evidence type="ECO:0000256" key="1">
    <source>
        <dbReference type="SAM" id="MobiDB-lite"/>
    </source>
</evidence>
<accession>A0ABR6M932</accession>